<comment type="caution">
    <text evidence="2">The sequence shown here is derived from an EMBL/GenBank/DDBJ whole genome shotgun (WGS) entry which is preliminary data.</text>
</comment>
<dbReference type="PIRSF" id="PIRSF025560">
    <property type="entry name" value="UCP025560"/>
    <property type="match status" value="1"/>
</dbReference>
<dbReference type="FunCoup" id="A0A371RJX7">
    <property type="interactions" value="2"/>
</dbReference>
<feature type="signal peptide" evidence="1">
    <location>
        <begin position="1"/>
        <end position="21"/>
    </location>
</feature>
<gene>
    <name evidence="2" type="ORF">DX908_11060</name>
</gene>
<dbReference type="Proteomes" id="UP000264589">
    <property type="component" value="Unassembled WGS sequence"/>
</dbReference>
<name>A0A371RJX7_9PROT</name>
<accession>A0A371RJX7</accession>
<dbReference type="InParanoid" id="A0A371RJX7"/>
<protein>
    <submittedName>
        <fullName evidence="2">DUF1318 domain-containing protein</fullName>
    </submittedName>
</protein>
<dbReference type="OrthoDB" id="7362294at2"/>
<organism evidence="2 3">
    <name type="scientific">Parvularcula marina</name>
    <dbReference type="NCBI Taxonomy" id="2292771"/>
    <lineage>
        <taxon>Bacteria</taxon>
        <taxon>Pseudomonadati</taxon>
        <taxon>Pseudomonadota</taxon>
        <taxon>Alphaproteobacteria</taxon>
        <taxon>Parvularculales</taxon>
        <taxon>Parvularculaceae</taxon>
        <taxon>Parvularcula</taxon>
    </lineage>
</organism>
<evidence type="ECO:0000313" key="2">
    <source>
        <dbReference type="EMBL" id="RFB05758.1"/>
    </source>
</evidence>
<sequence>MTLKALAAALTLTLFTGVAHSAPPIIEEAKAACVVGERIDGYLGIIDESAASDTLRREVRDINQKRKDAYQQLASANGVPVAAAAKVTAEKLINGAPSGHCVQDASGQWVKKP</sequence>
<evidence type="ECO:0000313" key="3">
    <source>
        <dbReference type="Proteomes" id="UP000264589"/>
    </source>
</evidence>
<dbReference type="RefSeq" id="WP_116392391.1">
    <property type="nucleotide sequence ID" value="NZ_QUQO01000001.1"/>
</dbReference>
<keyword evidence="1" id="KW-0732">Signal</keyword>
<evidence type="ECO:0000256" key="1">
    <source>
        <dbReference type="SAM" id="SignalP"/>
    </source>
</evidence>
<keyword evidence="3" id="KW-1185">Reference proteome</keyword>
<feature type="chain" id="PRO_5016953139" evidence="1">
    <location>
        <begin position="22"/>
        <end position="113"/>
    </location>
</feature>
<proteinExistence type="predicted"/>
<reference evidence="2 3" key="1">
    <citation type="submission" date="2018-08" db="EMBL/GenBank/DDBJ databases">
        <title>Parvularcula sp. SM1705, isolated from surface water of the South Sea China.</title>
        <authorList>
            <person name="Sun L."/>
        </authorList>
    </citation>
    <scope>NUCLEOTIDE SEQUENCE [LARGE SCALE GENOMIC DNA]</scope>
    <source>
        <strain evidence="2 3">SM1705</strain>
    </source>
</reference>
<dbReference type="Pfam" id="PF07027">
    <property type="entry name" value="DUF1318"/>
    <property type="match status" value="1"/>
</dbReference>
<dbReference type="InterPro" id="IPR008309">
    <property type="entry name" value="YdbL"/>
</dbReference>
<dbReference type="EMBL" id="QUQO01000001">
    <property type="protein sequence ID" value="RFB05758.1"/>
    <property type="molecule type" value="Genomic_DNA"/>
</dbReference>
<dbReference type="AlphaFoldDB" id="A0A371RJX7"/>